<dbReference type="GO" id="GO:0016787">
    <property type="term" value="F:hydrolase activity"/>
    <property type="evidence" value="ECO:0007669"/>
    <property type="project" value="UniProtKB-KW"/>
</dbReference>
<dbReference type="AlphaFoldDB" id="A9HVW0"/>
<protein>
    <submittedName>
        <fullName evidence="2">Metallo-beta-lactamase family protein</fullName>
        <ecNumber evidence="2">3.-.-.-</ecNumber>
    </submittedName>
</protein>
<proteinExistence type="predicted"/>
<dbReference type="InterPro" id="IPR001279">
    <property type="entry name" value="Metallo-B-lactamas"/>
</dbReference>
<feature type="domain" description="Metallo-beta-lactamase" evidence="1">
    <location>
        <begin position="56"/>
        <end position="279"/>
    </location>
</feature>
<dbReference type="InterPro" id="IPR048933">
    <property type="entry name" value="B_lactamase-like_C"/>
</dbReference>
<reference evidence="2 3" key="1">
    <citation type="journal article" date="2008" name="BMC Genomics">
        <title>The missing link: Bordetella petrii is endowed with both the metabolic versatility of environmental bacteria and virulence traits of pathogenic Bordetellae.</title>
        <authorList>
            <person name="Gross R."/>
            <person name="Guzman C.A."/>
            <person name="Sebaihia M."/>
            <person name="Martins Dos Santos V.A."/>
            <person name="Pieper D.H."/>
            <person name="Koebnik R."/>
            <person name="Lechner M."/>
            <person name="Bartels D."/>
            <person name="Buhrmester J."/>
            <person name="Choudhuri J.V."/>
            <person name="Ebensen T."/>
            <person name="Gaigalat L."/>
            <person name="Herrmann S."/>
            <person name="Khachane A.N."/>
            <person name="Larisch C."/>
            <person name="Link S."/>
            <person name="Linke B."/>
            <person name="Meyer F."/>
            <person name="Mormann S."/>
            <person name="Nakunst D."/>
            <person name="Rueckert C."/>
            <person name="Schneiker-Bekel S."/>
            <person name="Schulze K."/>
            <person name="Vorhoelter F.J."/>
            <person name="Yevsa T."/>
            <person name="Engle J.T."/>
            <person name="Goldman W.E."/>
            <person name="Puehler A."/>
            <person name="Goebel U.B."/>
            <person name="Goesmann A."/>
            <person name="Bloecker H."/>
            <person name="Kaiser O."/>
            <person name="Martinez-Arias R."/>
        </authorList>
    </citation>
    <scope>NUCLEOTIDE SEQUENCE [LARGE SCALE GENOMIC DNA]</scope>
    <source>
        <strain evidence="3">ATCC BAA-461 / DSM 12804 / CCUG 43448 / CIP 107267 / Se-1111R</strain>
    </source>
</reference>
<dbReference type="Proteomes" id="UP000001225">
    <property type="component" value="Chromosome"/>
</dbReference>
<dbReference type="KEGG" id="bpt:Bpet0064"/>
<evidence type="ECO:0000313" key="2">
    <source>
        <dbReference type="EMBL" id="CAP40395.1"/>
    </source>
</evidence>
<dbReference type="Gene3D" id="3.60.15.10">
    <property type="entry name" value="Ribonuclease Z/Hydroxyacylglutathione hydrolase-like"/>
    <property type="match status" value="1"/>
</dbReference>
<organism evidence="2 3">
    <name type="scientific">Bordetella petrii (strain ATCC BAA-461 / DSM 12804 / CCUG 43448 / CIP 107267 / Se-1111R)</name>
    <dbReference type="NCBI Taxonomy" id="340100"/>
    <lineage>
        <taxon>Bacteria</taxon>
        <taxon>Pseudomonadati</taxon>
        <taxon>Pseudomonadota</taxon>
        <taxon>Betaproteobacteria</taxon>
        <taxon>Burkholderiales</taxon>
        <taxon>Alcaligenaceae</taxon>
        <taxon>Bordetella</taxon>
    </lineage>
</organism>
<dbReference type="Gene3D" id="1.10.10.10">
    <property type="entry name" value="Winged helix-like DNA-binding domain superfamily/Winged helix DNA-binding domain"/>
    <property type="match status" value="1"/>
</dbReference>
<dbReference type="Pfam" id="PF21221">
    <property type="entry name" value="B_lactamase-like_C"/>
    <property type="match status" value="1"/>
</dbReference>
<evidence type="ECO:0000259" key="1">
    <source>
        <dbReference type="SMART" id="SM00849"/>
    </source>
</evidence>
<gene>
    <name evidence="2" type="ordered locus">Bpet0064</name>
</gene>
<dbReference type="PANTHER" id="PTHR23131">
    <property type="entry name" value="ENDORIBONUCLEASE LACTB2"/>
    <property type="match status" value="1"/>
</dbReference>
<dbReference type="SMART" id="SM00849">
    <property type="entry name" value="Lactamase_B"/>
    <property type="match status" value="1"/>
</dbReference>
<keyword evidence="2" id="KW-0378">Hydrolase</keyword>
<dbReference type="eggNOG" id="COG0491">
    <property type="taxonomic scope" value="Bacteria"/>
</dbReference>
<dbReference type="SUPFAM" id="SSF56281">
    <property type="entry name" value="Metallo-hydrolase/oxidoreductase"/>
    <property type="match status" value="1"/>
</dbReference>
<dbReference type="EMBL" id="AM902716">
    <property type="protein sequence ID" value="CAP40395.1"/>
    <property type="molecule type" value="Genomic_DNA"/>
</dbReference>
<name>A9HVW0_BORPD</name>
<accession>A9HVW0</accession>
<dbReference type="Pfam" id="PF00753">
    <property type="entry name" value="Lactamase_B"/>
    <property type="match status" value="1"/>
</dbReference>
<dbReference type="InterPro" id="IPR050662">
    <property type="entry name" value="Sec-metab_biosynth-thioest"/>
</dbReference>
<dbReference type="EC" id="3.-.-.-" evidence="2"/>
<keyword evidence="3" id="KW-1185">Reference proteome</keyword>
<dbReference type="STRING" id="94624.Bpet0064"/>
<dbReference type="PANTHER" id="PTHR23131:SF4">
    <property type="entry name" value="METALLO-BETA-LACTAMASE SUPERFAMILY POTEIN"/>
    <property type="match status" value="1"/>
</dbReference>
<evidence type="ECO:0000313" key="3">
    <source>
        <dbReference type="Proteomes" id="UP000001225"/>
    </source>
</evidence>
<dbReference type="InterPro" id="IPR036388">
    <property type="entry name" value="WH-like_DNA-bd_sf"/>
</dbReference>
<sequence>MMAWNNRQAYPRVFMNPNEHQLQYPWGDEQPAPGRAQQVADGVKWIRMPLPFALDHINLWLLRDEIDGRQGWTVVDCGISRDEVKALWEEVFANELEGLPVLRVLVTHMHPDHVGLAHWLCERWNAPLWMSMTDFMVGSLWSSRQGGSGPNGHAAVEHFARHGLTDPDAQDQIRRRAGYYPNLVPAMPPRYTRLLHGDRVAIGGRDWRVIVGYGHAPEHVSLFSPDLSTLISGDMVLPRISTNISVFDYEPESNPLPLYLDSLDRYADLPADTLVLPSHGRPFKGLHQRIAQQHQHHAERLAEVLEACAQPQSTSDIVPVLFKRKLDLHQLTFAMGEALAHLHALYFAGKVARQTGADGIVRFTAR</sequence>
<dbReference type="InterPro" id="IPR036866">
    <property type="entry name" value="RibonucZ/Hydroxyglut_hydro"/>
</dbReference>